<evidence type="ECO:0000256" key="2">
    <source>
        <dbReference type="ARBA" id="ARBA00010101"/>
    </source>
</evidence>
<organism evidence="13 14">
    <name type="scientific">Physocladia obscura</name>
    <dbReference type="NCBI Taxonomy" id="109957"/>
    <lineage>
        <taxon>Eukaryota</taxon>
        <taxon>Fungi</taxon>
        <taxon>Fungi incertae sedis</taxon>
        <taxon>Chytridiomycota</taxon>
        <taxon>Chytridiomycota incertae sedis</taxon>
        <taxon>Chytridiomycetes</taxon>
        <taxon>Chytridiales</taxon>
        <taxon>Chytriomycetaceae</taxon>
        <taxon>Physocladia</taxon>
    </lineage>
</organism>
<proteinExistence type="inferred from homology"/>
<dbReference type="CDD" id="cd02173">
    <property type="entry name" value="ECT"/>
    <property type="match status" value="1"/>
</dbReference>
<feature type="domain" description="Cytidyltransferase-like" evidence="12">
    <location>
        <begin position="2"/>
        <end position="103"/>
    </location>
</feature>
<evidence type="ECO:0000256" key="11">
    <source>
        <dbReference type="ARBA" id="ARBA00031473"/>
    </source>
</evidence>
<protein>
    <recommendedName>
        <fullName evidence="10">ethanolamine-phosphate cytidylyltransferase</fullName>
        <ecNumber evidence="10">2.7.7.14</ecNumber>
    </recommendedName>
    <alternativeName>
        <fullName evidence="11">CTP:phosphoethanolamine cytidylyltransferase</fullName>
    </alternativeName>
</protein>
<evidence type="ECO:0000256" key="10">
    <source>
        <dbReference type="ARBA" id="ARBA00024221"/>
    </source>
</evidence>
<dbReference type="Pfam" id="PF01467">
    <property type="entry name" value="CTP_transf_like"/>
    <property type="match status" value="2"/>
</dbReference>
<evidence type="ECO:0000313" key="14">
    <source>
        <dbReference type="Proteomes" id="UP001211907"/>
    </source>
</evidence>
<keyword evidence="4" id="KW-0808">Transferase</keyword>
<gene>
    <name evidence="13" type="primary">PCYT2</name>
    <name evidence="13" type="ORF">HK100_012866</name>
</gene>
<evidence type="ECO:0000256" key="1">
    <source>
        <dbReference type="ARBA" id="ARBA00005189"/>
    </source>
</evidence>
<evidence type="ECO:0000256" key="3">
    <source>
        <dbReference type="ARBA" id="ARBA00022516"/>
    </source>
</evidence>
<comment type="caution">
    <text evidence="13">The sequence shown here is derived from an EMBL/GenBank/DDBJ whole genome shotgun (WGS) entry which is preliminary data.</text>
</comment>
<evidence type="ECO:0000259" key="12">
    <source>
        <dbReference type="Pfam" id="PF01467"/>
    </source>
</evidence>
<dbReference type="PANTHER" id="PTHR45780">
    <property type="entry name" value="ETHANOLAMINE-PHOSPHATE CYTIDYLYLTRANSFERASE"/>
    <property type="match status" value="1"/>
</dbReference>
<dbReference type="EMBL" id="JADGJH010000979">
    <property type="protein sequence ID" value="KAJ3120268.1"/>
    <property type="molecule type" value="Genomic_DNA"/>
</dbReference>
<comment type="pathway">
    <text evidence="9">Phospholipid metabolism; phosphatidylethanolamine biosynthesis; phosphatidylethanolamine from ethanolamine: step 2/3.</text>
</comment>
<evidence type="ECO:0000256" key="4">
    <source>
        <dbReference type="ARBA" id="ARBA00022679"/>
    </source>
</evidence>
<keyword evidence="8" id="KW-1208">Phospholipid metabolism</keyword>
<evidence type="ECO:0000256" key="6">
    <source>
        <dbReference type="ARBA" id="ARBA00023098"/>
    </source>
</evidence>
<dbReference type="EC" id="2.7.7.14" evidence="10"/>
<keyword evidence="7" id="KW-0594">Phospholipid biosynthesis</keyword>
<keyword evidence="5 13" id="KW-0548">Nucleotidyltransferase</keyword>
<sequence>MGGRLVVGVHSDAEILKNKGPTVMTEKERYDAVAACKWVDQVVPNAPYLTSLEWMDKYNCDVCVHGDDITTMADGTDCYQVVKDAGRYWECKRTQGVSTTELVGRMLLNTNEHLRKTTSTAAAQSPFLPTSQKIVQFSNGKEAKSSDRVVYVSGAFDLFHVGHTEFLKRVKQEGDYLLVGIHDDDVVNKIMGSTFPIMNLHERALSVLQCKYVDEIIMGAPYSVTKDVLNKICKVAIVVGESGIVYEPDLNGSDPFKLPKELGIYKEVEVEGNNLSTEIIIDRIIANRKLYEARNKRKMEKAALEERMLEEQQAKK</sequence>
<evidence type="ECO:0000256" key="8">
    <source>
        <dbReference type="ARBA" id="ARBA00023264"/>
    </source>
</evidence>
<dbReference type="GO" id="GO:0005737">
    <property type="term" value="C:cytoplasm"/>
    <property type="evidence" value="ECO:0007669"/>
    <property type="project" value="TreeGrafter"/>
</dbReference>
<dbReference type="InterPro" id="IPR014729">
    <property type="entry name" value="Rossmann-like_a/b/a_fold"/>
</dbReference>
<dbReference type="InterPro" id="IPR044608">
    <property type="entry name" value="Ect1/PCYT2"/>
</dbReference>
<keyword evidence="3" id="KW-0444">Lipid biosynthesis</keyword>
<dbReference type="InterPro" id="IPR004821">
    <property type="entry name" value="Cyt_trans-like"/>
</dbReference>
<name>A0AAD5T057_9FUNG</name>
<dbReference type="Gene3D" id="3.40.50.620">
    <property type="entry name" value="HUPs"/>
    <property type="match status" value="2"/>
</dbReference>
<dbReference type="Proteomes" id="UP001211907">
    <property type="component" value="Unassembled WGS sequence"/>
</dbReference>
<dbReference type="PANTHER" id="PTHR45780:SF2">
    <property type="entry name" value="ETHANOLAMINE-PHOSPHATE CYTIDYLYLTRANSFERASE"/>
    <property type="match status" value="1"/>
</dbReference>
<keyword evidence="6" id="KW-0443">Lipid metabolism</keyword>
<dbReference type="NCBIfam" id="TIGR00125">
    <property type="entry name" value="cyt_tran_rel"/>
    <property type="match status" value="1"/>
</dbReference>
<dbReference type="GO" id="GO:0006646">
    <property type="term" value="P:phosphatidylethanolamine biosynthetic process"/>
    <property type="evidence" value="ECO:0007669"/>
    <property type="project" value="InterPro"/>
</dbReference>
<dbReference type="AlphaFoldDB" id="A0AAD5T057"/>
<comment type="similarity">
    <text evidence="2">Belongs to the cytidylyltransferase family.</text>
</comment>
<accession>A0AAD5T057</accession>
<evidence type="ECO:0000313" key="13">
    <source>
        <dbReference type="EMBL" id="KAJ3120268.1"/>
    </source>
</evidence>
<reference evidence="13" key="1">
    <citation type="submission" date="2020-05" db="EMBL/GenBank/DDBJ databases">
        <title>Phylogenomic resolution of chytrid fungi.</title>
        <authorList>
            <person name="Stajich J.E."/>
            <person name="Amses K."/>
            <person name="Simmons R."/>
            <person name="Seto K."/>
            <person name="Myers J."/>
            <person name="Bonds A."/>
            <person name="Quandt C.A."/>
            <person name="Barry K."/>
            <person name="Liu P."/>
            <person name="Grigoriev I."/>
            <person name="Longcore J.E."/>
            <person name="James T.Y."/>
        </authorList>
    </citation>
    <scope>NUCLEOTIDE SEQUENCE</scope>
    <source>
        <strain evidence="13">JEL0513</strain>
    </source>
</reference>
<evidence type="ECO:0000256" key="9">
    <source>
        <dbReference type="ARBA" id="ARBA00024191"/>
    </source>
</evidence>
<dbReference type="GO" id="GO:0004306">
    <property type="term" value="F:ethanolamine-phosphate cytidylyltransferase activity"/>
    <property type="evidence" value="ECO:0007669"/>
    <property type="project" value="UniProtKB-EC"/>
</dbReference>
<evidence type="ECO:0000256" key="7">
    <source>
        <dbReference type="ARBA" id="ARBA00023209"/>
    </source>
</evidence>
<keyword evidence="14" id="KW-1185">Reference proteome</keyword>
<comment type="pathway">
    <text evidence="1">Lipid metabolism.</text>
</comment>
<evidence type="ECO:0000256" key="5">
    <source>
        <dbReference type="ARBA" id="ARBA00022695"/>
    </source>
</evidence>
<dbReference type="SUPFAM" id="SSF52374">
    <property type="entry name" value="Nucleotidylyl transferase"/>
    <property type="match status" value="2"/>
</dbReference>
<feature type="domain" description="Cytidyltransferase-like" evidence="12">
    <location>
        <begin position="152"/>
        <end position="241"/>
    </location>
</feature>